<dbReference type="GO" id="GO:0046872">
    <property type="term" value="F:metal ion binding"/>
    <property type="evidence" value="ECO:0007669"/>
    <property type="project" value="UniProtKB-KW"/>
</dbReference>
<proteinExistence type="predicted"/>
<evidence type="ECO:0000256" key="10">
    <source>
        <dbReference type="ARBA" id="ARBA00022801"/>
    </source>
</evidence>
<keyword evidence="4" id="KW-0808">Transferase</keyword>
<evidence type="ECO:0000256" key="13">
    <source>
        <dbReference type="ARBA" id="ARBA00022932"/>
    </source>
</evidence>
<evidence type="ECO:0000256" key="12">
    <source>
        <dbReference type="ARBA" id="ARBA00022840"/>
    </source>
</evidence>
<evidence type="ECO:0000256" key="1">
    <source>
        <dbReference type="ARBA" id="ARBA00001936"/>
    </source>
</evidence>
<dbReference type="NCBIfam" id="TIGR02777">
    <property type="entry name" value="LigD_PE_dom"/>
    <property type="match status" value="1"/>
</dbReference>
<evidence type="ECO:0000256" key="15">
    <source>
        <dbReference type="ARBA" id="ARBA00023172"/>
    </source>
</evidence>
<reference evidence="24" key="1">
    <citation type="submission" date="2011-03" db="EMBL/GenBank/DDBJ databases">
        <title>Draft genome sequence of Brevundimonas diminuta.</title>
        <authorList>
            <person name="Brown P.J.B."/>
            <person name="Buechlein A."/>
            <person name="Hemmerich C."/>
            <person name="Brun Y.V."/>
        </authorList>
    </citation>
    <scope>NUCLEOTIDE SEQUENCE [LARGE SCALE GENOMIC DNA]</scope>
    <source>
        <strain evidence="24">C19</strain>
    </source>
</reference>
<dbReference type="STRING" id="715226.ABI_12830"/>
<evidence type="ECO:0000256" key="19">
    <source>
        <dbReference type="ARBA" id="ARBA00029943"/>
    </source>
</evidence>
<keyword evidence="13" id="KW-0239">DNA-directed DNA polymerase</keyword>
<evidence type="ECO:0000313" key="23">
    <source>
        <dbReference type="EMBL" id="EGF92845.1"/>
    </source>
</evidence>
<dbReference type="GO" id="GO:0003887">
    <property type="term" value="F:DNA-directed DNA polymerase activity"/>
    <property type="evidence" value="ECO:0007669"/>
    <property type="project" value="UniProtKB-KW"/>
</dbReference>
<evidence type="ECO:0000256" key="16">
    <source>
        <dbReference type="ARBA" id="ARBA00023204"/>
    </source>
</evidence>
<dbReference type="PROSITE" id="PS50160">
    <property type="entry name" value="DNA_LIGASE_A3"/>
    <property type="match status" value="1"/>
</dbReference>
<dbReference type="InterPro" id="IPR012310">
    <property type="entry name" value="DNA_ligase_ATP-dep_cent"/>
</dbReference>
<evidence type="ECO:0000256" key="7">
    <source>
        <dbReference type="ARBA" id="ARBA00022723"/>
    </source>
</evidence>
<evidence type="ECO:0000256" key="11">
    <source>
        <dbReference type="ARBA" id="ARBA00022839"/>
    </source>
</evidence>
<dbReference type="HOGENOM" id="CLU_008325_0_2_5"/>
<keyword evidence="3 23" id="KW-0436">Ligase</keyword>
<keyword evidence="9" id="KW-0227">DNA damage</keyword>
<dbReference type="Pfam" id="PF21686">
    <property type="entry name" value="LigD_Prim-Pol"/>
    <property type="match status" value="1"/>
</dbReference>
<dbReference type="GO" id="GO:0006281">
    <property type="term" value="P:DNA repair"/>
    <property type="evidence" value="ECO:0007669"/>
    <property type="project" value="UniProtKB-KW"/>
</dbReference>
<dbReference type="InterPro" id="IPR012309">
    <property type="entry name" value="DNA_ligase_ATP-dep_C"/>
</dbReference>
<dbReference type="NCBIfam" id="TIGR02778">
    <property type="entry name" value="ligD_pol"/>
    <property type="match status" value="1"/>
</dbReference>
<dbReference type="CDD" id="cd04862">
    <property type="entry name" value="PaeLigD_Pol_like"/>
    <property type="match status" value="1"/>
</dbReference>
<dbReference type="InterPro" id="IPR014145">
    <property type="entry name" value="LigD_pol_dom"/>
</dbReference>
<evidence type="ECO:0000256" key="20">
    <source>
        <dbReference type="ARBA" id="ARBA00034003"/>
    </source>
</evidence>
<keyword evidence="11" id="KW-0269">Exonuclease</keyword>
<dbReference type="Pfam" id="PF13298">
    <property type="entry name" value="LigD_N"/>
    <property type="match status" value="1"/>
</dbReference>
<evidence type="ECO:0000256" key="8">
    <source>
        <dbReference type="ARBA" id="ARBA00022741"/>
    </source>
</evidence>
<dbReference type="InterPro" id="IPR033651">
    <property type="entry name" value="PaeLigD_Pol-like"/>
</dbReference>
<dbReference type="GO" id="GO:0003677">
    <property type="term" value="F:DNA binding"/>
    <property type="evidence" value="ECO:0007669"/>
    <property type="project" value="UniProtKB-KW"/>
</dbReference>
<dbReference type="GO" id="GO:0004527">
    <property type="term" value="F:exonuclease activity"/>
    <property type="evidence" value="ECO:0007669"/>
    <property type="project" value="UniProtKB-KW"/>
</dbReference>
<dbReference type="GO" id="GO:0006310">
    <property type="term" value="P:DNA recombination"/>
    <property type="evidence" value="ECO:0007669"/>
    <property type="project" value="UniProtKB-KW"/>
</dbReference>
<protein>
    <recommendedName>
        <fullName evidence="2">DNA ligase (ATP)</fullName>
        <ecNumber evidence="2">6.5.1.1</ecNumber>
    </recommendedName>
    <alternativeName>
        <fullName evidence="19">NHEJ DNA polymerase</fullName>
    </alternativeName>
</protein>
<dbReference type="EC" id="6.5.1.1" evidence="2"/>
<dbReference type="eggNOG" id="COG1793">
    <property type="taxonomic scope" value="Bacteria"/>
</dbReference>
<keyword evidence="5" id="KW-0548">Nucleotidyltransferase</keyword>
<keyword evidence="8" id="KW-0547">Nucleotide-binding</keyword>
<evidence type="ECO:0000256" key="5">
    <source>
        <dbReference type="ARBA" id="ARBA00022695"/>
    </source>
</evidence>
<evidence type="ECO:0000256" key="4">
    <source>
        <dbReference type="ARBA" id="ARBA00022679"/>
    </source>
</evidence>
<dbReference type="GO" id="GO:0005524">
    <property type="term" value="F:ATP binding"/>
    <property type="evidence" value="ECO:0007669"/>
    <property type="project" value="UniProtKB-KW"/>
</dbReference>
<keyword evidence="16" id="KW-0234">DNA repair</keyword>
<dbReference type="Gene3D" id="3.30.470.30">
    <property type="entry name" value="DNA ligase/mRNA capping enzyme"/>
    <property type="match status" value="1"/>
</dbReference>
<evidence type="ECO:0000256" key="6">
    <source>
        <dbReference type="ARBA" id="ARBA00022722"/>
    </source>
</evidence>
<dbReference type="NCBIfam" id="TIGR02776">
    <property type="entry name" value="NHEJ_ligase_prk"/>
    <property type="match status" value="1"/>
</dbReference>
<dbReference type="CDD" id="cd07906">
    <property type="entry name" value="Adenylation_DNA_ligase_LigD_LigC"/>
    <property type="match status" value="1"/>
</dbReference>
<evidence type="ECO:0000256" key="14">
    <source>
        <dbReference type="ARBA" id="ARBA00023125"/>
    </source>
</evidence>
<evidence type="ECO:0000256" key="21">
    <source>
        <dbReference type="SAM" id="MobiDB-lite"/>
    </source>
</evidence>
<comment type="cofactor">
    <cofactor evidence="1">
        <name>Mn(2+)</name>
        <dbReference type="ChEBI" id="CHEBI:29035"/>
    </cofactor>
</comment>
<accession>F4QHV8</accession>
<comment type="catalytic activity">
    <reaction evidence="20">
        <text>ATP + (deoxyribonucleotide)n-3'-hydroxyl + 5'-phospho-(deoxyribonucleotide)m = (deoxyribonucleotide)n+m + AMP + diphosphate.</text>
        <dbReference type="EC" id="6.5.1.1"/>
    </reaction>
</comment>
<dbReference type="Pfam" id="PF01068">
    <property type="entry name" value="DNA_ligase_A_M"/>
    <property type="match status" value="1"/>
</dbReference>
<evidence type="ECO:0000259" key="22">
    <source>
        <dbReference type="PROSITE" id="PS50160"/>
    </source>
</evidence>
<dbReference type="InterPro" id="IPR052171">
    <property type="entry name" value="NHEJ_LigD"/>
</dbReference>
<evidence type="ECO:0000256" key="3">
    <source>
        <dbReference type="ARBA" id="ARBA00022598"/>
    </source>
</evidence>
<keyword evidence="15" id="KW-0233">DNA recombination</keyword>
<dbReference type="NCBIfam" id="TIGR02779">
    <property type="entry name" value="NHEJ_ligase_lig"/>
    <property type="match status" value="1"/>
</dbReference>
<keyword evidence="17" id="KW-0464">Manganese</keyword>
<dbReference type="InterPro" id="IPR014146">
    <property type="entry name" value="LigD_ligase_dom"/>
</dbReference>
<dbReference type="SUPFAM" id="SSF56091">
    <property type="entry name" value="DNA ligase/mRNA capping enzyme, catalytic domain"/>
    <property type="match status" value="1"/>
</dbReference>
<keyword evidence="14" id="KW-0238">DNA-binding</keyword>
<dbReference type="InterPro" id="IPR012340">
    <property type="entry name" value="NA-bd_OB-fold"/>
</dbReference>
<dbReference type="InterPro" id="IPR014143">
    <property type="entry name" value="NHEJ_ligase_prk"/>
</dbReference>
<keyword evidence="18" id="KW-0511">Multifunctional enzyme</keyword>
<evidence type="ECO:0000256" key="17">
    <source>
        <dbReference type="ARBA" id="ARBA00023211"/>
    </source>
</evidence>
<keyword evidence="24" id="KW-1185">Reference proteome</keyword>
<feature type="region of interest" description="Disordered" evidence="21">
    <location>
        <begin position="1"/>
        <end position="20"/>
    </location>
</feature>
<keyword evidence="6" id="KW-0540">Nuclease</keyword>
<dbReference type="AlphaFoldDB" id="F4QHV8"/>
<evidence type="ECO:0000313" key="24">
    <source>
        <dbReference type="Proteomes" id="UP000006512"/>
    </source>
</evidence>
<name>F4QHV8_9CAUL</name>
<dbReference type="PANTHER" id="PTHR42705:SF2">
    <property type="entry name" value="BIFUNCTIONAL NON-HOMOLOGOUS END JOINING PROTEIN LIGD"/>
    <property type="match status" value="1"/>
</dbReference>
<evidence type="ECO:0000256" key="18">
    <source>
        <dbReference type="ARBA" id="ARBA00023268"/>
    </source>
</evidence>
<dbReference type="EMBL" id="GL883077">
    <property type="protein sequence ID" value="EGF92845.1"/>
    <property type="molecule type" value="Genomic_DNA"/>
</dbReference>
<dbReference type="SUPFAM" id="SSF50249">
    <property type="entry name" value="Nucleic acid-binding proteins"/>
    <property type="match status" value="1"/>
</dbReference>
<evidence type="ECO:0000256" key="9">
    <source>
        <dbReference type="ARBA" id="ARBA00022763"/>
    </source>
</evidence>
<sequence>MLKSWAVTRGPSLNPADKRLAIETEDHPVSYGSFEGTIPKGEYGGGTVMLWDQGTWEPIGDPREGLKKGDLKFKLHGERLGGSWALVRMKPRPQDTNRKNGGRNNWLLIKHDDKAANEDDAEAWLESNATSIVSGRPMDEIARGKSQVLHSDKTESTLSFIPPELATLADKVPSGEKWVHEVKFDGYRLQALIEDGQVRVLTRTGLDWTHKFSGIARRLGRLKVRSAILDGEVVALNSDGVSSFKALQDSLRDGHSEDLQYYVFDLLHLDGEDLTRLPLIERKARLQKLLKGFKSDNRVNYSEHFTEQSGFVTKVCDLKLEGLISKRADAPYASGRARTWLKIKCHKRQEFVIGGFKEPTHAARGIGALMLGYYEDEQLIFCGKCGTGFDHDASVALRKQLDDLVRKTKPFEDVPAGVRRESIWVEPKLVCEIEFTEWTADGRLRHPSFQGLRADKPANEVGRDRELPVETAQKEAKMDVVDAKPRVRSKAKTGKFDVGGIGISSPDRIIYPGTEITKLDLAQYYLDVADHILPFVANRPLSMLRCPEGIGEECFFQRHMSAGQSEHIYETGIPVKGRDEDYLMIKDAKGLISLVQWGVIELHPWGCRVDKPDRPDRLIFDLDPDPGVSWDKVVAAAFEVRGRMTELGLKCFLKTTGGKGLHVCVPIERDYGWPTIKAFSRAVAQSMEHDAPDRFIATMSKEKRKGRIFVDYLRNELTATAVAAFSVRARPGANVSTPLDWKELTPELKPSVFDIDTVRERIKGGRGDPWADFFKVRQTIKREYLEALKIEL</sequence>
<dbReference type="Gene3D" id="2.40.50.140">
    <property type="entry name" value="Nucleic acid-binding proteins"/>
    <property type="match status" value="1"/>
</dbReference>
<keyword evidence="12" id="KW-0067">ATP-binding</keyword>
<evidence type="ECO:0000256" key="2">
    <source>
        <dbReference type="ARBA" id="ARBA00012727"/>
    </source>
</evidence>
<dbReference type="eggNOG" id="COG3285">
    <property type="taxonomic scope" value="Bacteria"/>
</dbReference>
<keyword evidence="7" id="KW-0479">Metal-binding</keyword>
<dbReference type="Proteomes" id="UP000006512">
    <property type="component" value="Unassembled WGS sequence"/>
</dbReference>
<dbReference type="CDD" id="cd07971">
    <property type="entry name" value="OBF_DNA_ligase_LigD"/>
    <property type="match status" value="1"/>
</dbReference>
<dbReference type="InterPro" id="IPR014144">
    <property type="entry name" value="LigD_PE_domain"/>
</dbReference>
<organism evidence="23 24">
    <name type="scientific">Asticcacaulis biprosthecium C19</name>
    <dbReference type="NCBI Taxonomy" id="715226"/>
    <lineage>
        <taxon>Bacteria</taxon>
        <taxon>Pseudomonadati</taxon>
        <taxon>Pseudomonadota</taxon>
        <taxon>Alphaproteobacteria</taxon>
        <taxon>Caulobacterales</taxon>
        <taxon>Caulobacteraceae</taxon>
        <taxon>Asticcacaulis</taxon>
    </lineage>
</organism>
<dbReference type="Gene3D" id="3.30.1490.70">
    <property type="match status" value="1"/>
</dbReference>
<dbReference type="GO" id="GO:0003910">
    <property type="term" value="F:DNA ligase (ATP) activity"/>
    <property type="evidence" value="ECO:0007669"/>
    <property type="project" value="UniProtKB-EC"/>
</dbReference>
<keyword evidence="10" id="KW-0378">Hydrolase</keyword>
<feature type="domain" description="ATP-dependent DNA ligase family profile" evidence="22">
    <location>
        <begin position="261"/>
        <end position="388"/>
    </location>
</feature>
<gene>
    <name evidence="23" type="primary">ligD</name>
    <name evidence="23" type="ORF">ABI_12830</name>
</gene>
<dbReference type="PANTHER" id="PTHR42705">
    <property type="entry name" value="BIFUNCTIONAL NON-HOMOLOGOUS END JOINING PROTEIN LIGD"/>
    <property type="match status" value="1"/>
</dbReference>
<dbReference type="Gene3D" id="3.90.920.10">
    <property type="entry name" value="DNA primase, PRIM domain"/>
    <property type="match status" value="1"/>
</dbReference>
<dbReference type="Pfam" id="PF04679">
    <property type="entry name" value="DNA_ligase_A_C"/>
    <property type="match status" value="1"/>
</dbReference>